<evidence type="ECO:0000313" key="1">
    <source>
        <dbReference type="EMBL" id="KAF3437552.1"/>
    </source>
</evidence>
<proteinExistence type="predicted"/>
<gene>
    <name evidence="1" type="ORF">FNV43_RR20307</name>
</gene>
<dbReference type="Proteomes" id="UP000796880">
    <property type="component" value="Unassembled WGS sequence"/>
</dbReference>
<dbReference type="AlphaFoldDB" id="A0A8K0DU61"/>
<sequence>MRSASEETSRAVVEAETLEEDHFYLSKEIHEECGIYMMRHQGGQGIQEEVEAYINARQPIKLEEDNLALETSRLEATKRWRLEREVVGQLIEEG</sequence>
<name>A0A8K0DU61_9ROSA</name>
<protein>
    <submittedName>
        <fullName evidence="1">Uncharacterized protein</fullName>
    </submittedName>
</protein>
<organism evidence="1 2">
    <name type="scientific">Rhamnella rubrinervis</name>
    <dbReference type="NCBI Taxonomy" id="2594499"/>
    <lineage>
        <taxon>Eukaryota</taxon>
        <taxon>Viridiplantae</taxon>
        <taxon>Streptophyta</taxon>
        <taxon>Embryophyta</taxon>
        <taxon>Tracheophyta</taxon>
        <taxon>Spermatophyta</taxon>
        <taxon>Magnoliopsida</taxon>
        <taxon>eudicotyledons</taxon>
        <taxon>Gunneridae</taxon>
        <taxon>Pentapetalae</taxon>
        <taxon>rosids</taxon>
        <taxon>fabids</taxon>
        <taxon>Rosales</taxon>
        <taxon>Rhamnaceae</taxon>
        <taxon>rhamnoid group</taxon>
        <taxon>Rhamneae</taxon>
        <taxon>Rhamnella</taxon>
    </lineage>
</organism>
<accession>A0A8K0DU61</accession>
<keyword evidence="2" id="KW-1185">Reference proteome</keyword>
<dbReference type="EMBL" id="VOIH02000009">
    <property type="protein sequence ID" value="KAF3437552.1"/>
    <property type="molecule type" value="Genomic_DNA"/>
</dbReference>
<reference evidence="1" key="1">
    <citation type="submission" date="2020-03" db="EMBL/GenBank/DDBJ databases">
        <title>A high-quality chromosome-level genome assembly of a woody plant with both climbing and erect habits, Rhamnella rubrinervis.</title>
        <authorList>
            <person name="Lu Z."/>
            <person name="Yang Y."/>
            <person name="Zhu X."/>
            <person name="Sun Y."/>
        </authorList>
    </citation>
    <scope>NUCLEOTIDE SEQUENCE</scope>
    <source>
        <strain evidence="1">BYM</strain>
        <tissue evidence="1">Leaf</tissue>
    </source>
</reference>
<evidence type="ECO:0000313" key="2">
    <source>
        <dbReference type="Proteomes" id="UP000796880"/>
    </source>
</evidence>
<comment type="caution">
    <text evidence="1">The sequence shown here is derived from an EMBL/GenBank/DDBJ whole genome shotgun (WGS) entry which is preliminary data.</text>
</comment>